<evidence type="ECO:0000313" key="1">
    <source>
        <dbReference type="EMBL" id="KAJ2771343.1"/>
    </source>
</evidence>
<proteinExistence type="predicted"/>
<dbReference type="EMBL" id="JANBUJ010000553">
    <property type="protein sequence ID" value="KAJ2771343.1"/>
    <property type="molecule type" value="Genomic_DNA"/>
</dbReference>
<accession>A0ACC1K0T9</accession>
<name>A0ACC1K0T9_9FUNG</name>
<protein>
    <submittedName>
        <fullName evidence="1">Uncharacterized protein</fullName>
    </submittedName>
</protein>
<keyword evidence="2" id="KW-1185">Reference proteome</keyword>
<comment type="caution">
    <text evidence="1">The sequence shown here is derived from an EMBL/GenBank/DDBJ whole genome shotgun (WGS) entry which is preliminary data.</text>
</comment>
<dbReference type="Proteomes" id="UP001140234">
    <property type="component" value="Unassembled WGS sequence"/>
</dbReference>
<reference evidence="1" key="1">
    <citation type="submission" date="2022-07" db="EMBL/GenBank/DDBJ databases">
        <title>Phylogenomic reconstructions and comparative analyses of Kickxellomycotina fungi.</title>
        <authorList>
            <person name="Reynolds N.K."/>
            <person name="Stajich J.E."/>
            <person name="Barry K."/>
            <person name="Grigoriev I.V."/>
            <person name="Crous P."/>
            <person name="Smith M.E."/>
        </authorList>
    </citation>
    <scope>NUCLEOTIDE SEQUENCE</scope>
    <source>
        <strain evidence="1">CBS 109366</strain>
    </source>
</reference>
<evidence type="ECO:0000313" key="2">
    <source>
        <dbReference type="Proteomes" id="UP001140234"/>
    </source>
</evidence>
<gene>
    <name evidence="1" type="ORF">IWQ57_002255</name>
</gene>
<organism evidence="1 2">
    <name type="scientific">Coemansia nantahalensis</name>
    <dbReference type="NCBI Taxonomy" id="2789366"/>
    <lineage>
        <taxon>Eukaryota</taxon>
        <taxon>Fungi</taxon>
        <taxon>Fungi incertae sedis</taxon>
        <taxon>Zoopagomycota</taxon>
        <taxon>Kickxellomycotina</taxon>
        <taxon>Kickxellomycetes</taxon>
        <taxon>Kickxellales</taxon>
        <taxon>Kickxellaceae</taxon>
        <taxon>Coemansia</taxon>
    </lineage>
</organism>
<sequence length="402" mass="44494">MLSPALIEFLLYLLVPVVLVSFLRGRGSKDNSFARKKRLTRADYVFYGALALVAGGYFVSASFSQPPNVFKRIGASPLSSCDALRERLAVYEEQHPWIAPPGGVPGEAAKRAPAFELLEYYRASEYGRMDFLVDRFCAFSEDRDVYLKYGEHAFLGSIASDFGPRGTSPRGRGSTKRGAQGGVAADLPDLGFVLYAVATLAFTYLPAFVLVGLLTTPLTTTDFAPSRGSLRAWGVVMVATLLCADAYWLIFVPTPAKQRLSGESKLWIVSPDVTDPVAFFADATDYTRKLFVAVSLVAFALMDYLISPRQTDVQLLKHCIAEQDDMLAASKNHTVLETAVLLSARLRERFVAQWRREEDARDELFADSDFVQKYENAARESKSRQWLEDNAPKAIRGFGVST</sequence>